<dbReference type="PANTHER" id="PTHR33317">
    <property type="entry name" value="POLYNUCLEOTIDYL TRANSFERASE, RIBONUCLEASE H-LIKE SUPERFAMILY PROTEIN"/>
    <property type="match status" value="1"/>
</dbReference>
<feature type="domain" description="YqgF/RNase H-like" evidence="6">
    <location>
        <begin position="3"/>
        <end position="97"/>
    </location>
</feature>
<dbReference type="EC" id="3.1.-.-" evidence="5"/>
<comment type="similarity">
    <text evidence="5">Belongs to the YqgF HJR family.</text>
</comment>
<dbReference type="GO" id="GO:0016788">
    <property type="term" value="F:hydrolase activity, acting on ester bonds"/>
    <property type="evidence" value="ECO:0007669"/>
    <property type="project" value="UniProtKB-UniRule"/>
</dbReference>
<dbReference type="InterPro" id="IPR005227">
    <property type="entry name" value="YqgF"/>
</dbReference>
<dbReference type="SUPFAM" id="SSF53098">
    <property type="entry name" value="Ribonuclease H-like"/>
    <property type="match status" value="1"/>
</dbReference>
<comment type="caution">
    <text evidence="7">The sequence shown here is derived from an EMBL/GenBank/DDBJ whole genome shotgun (WGS) entry which is preliminary data.</text>
</comment>
<evidence type="ECO:0000256" key="1">
    <source>
        <dbReference type="ARBA" id="ARBA00022490"/>
    </source>
</evidence>
<evidence type="ECO:0000259" key="6">
    <source>
        <dbReference type="SMART" id="SM00732"/>
    </source>
</evidence>
<dbReference type="GO" id="GO:0000967">
    <property type="term" value="P:rRNA 5'-end processing"/>
    <property type="evidence" value="ECO:0007669"/>
    <property type="project" value="UniProtKB-UniRule"/>
</dbReference>
<dbReference type="NCBIfam" id="TIGR00250">
    <property type="entry name" value="RNAse_H_YqgF"/>
    <property type="match status" value="1"/>
</dbReference>
<dbReference type="GO" id="GO:0004518">
    <property type="term" value="F:nuclease activity"/>
    <property type="evidence" value="ECO:0007669"/>
    <property type="project" value="UniProtKB-KW"/>
</dbReference>
<evidence type="ECO:0000256" key="3">
    <source>
        <dbReference type="ARBA" id="ARBA00022722"/>
    </source>
</evidence>
<organism evidence="7 8">
    <name type="scientific">Candidatus Falkowbacteria bacterium GW2011_GWE1_38_31</name>
    <dbReference type="NCBI Taxonomy" id="1618638"/>
    <lineage>
        <taxon>Bacteria</taxon>
        <taxon>Candidatus Falkowiibacteriota</taxon>
    </lineage>
</organism>
<keyword evidence="3 5" id="KW-0540">Nuclease</keyword>
<dbReference type="InterPro" id="IPR012337">
    <property type="entry name" value="RNaseH-like_sf"/>
</dbReference>
<comment type="subcellular location">
    <subcellularLocation>
        <location evidence="5">Cytoplasm</location>
    </subcellularLocation>
</comment>
<dbReference type="AlphaFoldDB" id="A0A0G0JQZ6"/>
<dbReference type="Pfam" id="PF03652">
    <property type="entry name" value="RuvX"/>
    <property type="match status" value="1"/>
</dbReference>
<accession>A0A0G0JQZ6</accession>
<evidence type="ECO:0000256" key="2">
    <source>
        <dbReference type="ARBA" id="ARBA00022517"/>
    </source>
</evidence>
<dbReference type="SMART" id="SM00732">
    <property type="entry name" value="YqgFc"/>
    <property type="match status" value="1"/>
</dbReference>
<evidence type="ECO:0000313" key="7">
    <source>
        <dbReference type="EMBL" id="KKQ70008.1"/>
    </source>
</evidence>
<protein>
    <recommendedName>
        <fullName evidence="5">Putative pre-16S rRNA nuclease</fullName>
        <ecNumber evidence="5">3.1.-.-</ecNumber>
    </recommendedName>
</protein>
<keyword evidence="1 5" id="KW-0963">Cytoplasm</keyword>
<evidence type="ECO:0000313" key="8">
    <source>
        <dbReference type="Proteomes" id="UP000034022"/>
    </source>
</evidence>
<evidence type="ECO:0000256" key="5">
    <source>
        <dbReference type="HAMAP-Rule" id="MF_00651"/>
    </source>
</evidence>
<name>A0A0G0JQZ6_9BACT</name>
<dbReference type="PANTHER" id="PTHR33317:SF4">
    <property type="entry name" value="POLYNUCLEOTIDYL TRANSFERASE, RIBONUCLEASE H-LIKE SUPERFAMILY PROTEIN"/>
    <property type="match status" value="1"/>
</dbReference>
<dbReference type="InterPro" id="IPR037027">
    <property type="entry name" value="YqgF/RNaseH-like_dom_sf"/>
</dbReference>
<dbReference type="Proteomes" id="UP000034022">
    <property type="component" value="Unassembled WGS sequence"/>
</dbReference>
<sequence>MHIKYLSIDWGASRIGLATGDSENKIAIPFKVARDIKEVLAVIKEEEIDEIIIGQPIKMSGEKNNLTAGFNLFLESLKKKTALPIILVDERLSSKGADALFGTKKTKAKQDAVAAMIILQSYFDNLSV</sequence>
<reference evidence="7 8" key="1">
    <citation type="journal article" date="2015" name="Nature">
        <title>rRNA introns, odd ribosomes, and small enigmatic genomes across a large radiation of phyla.</title>
        <authorList>
            <person name="Brown C.T."/>
            <person name="Hug L.A."/>
            <person name="Thomas B.C."/>
            <person name="Sharon I."/>
            <person name="Castelle C.J."/>
            <person name="Singh A."/>
            <person name="Wilkins M.J."/>
            <person name="Williams K.H."/>
            <person name="Banfield J.F."/>
        </authorList>
    </citation>
    <scope>NUCLEOTIDE SEQUENCE [LARGE SCALE GENOMIC DNA]</scope>
</reference>
<dbReference type="EMBL" id="LBUU01000007">
    <property type="protein sequence ID" value="KKQ70008.1"/>
    <property type="molecule type" value="Genomic_DNA"/>
</dbReference>
<dbReference type="InterPro" id="IPR006641">
    <property type="entry name" value="YqgF/RNaseH-like_dom"/>
</dbReference>
<dbReference type="Gene3D" id="3.30.420.140">
    <property type="entry name" value="YqgF/RNase H-like domain"/>
    <property type="match status" value="1"/>
</dbReference>
<dbReference type="HAMAP" id="MF_00651">
    <property type="entry name" value="Nuclease_YqgF"/>
    <property type="match status" value="1"/>
</dbReference>
<keyword evidence="2 5" id="KW-0690">Ribosome biogenesis</keyword>
<keyword evidence="4 5" id="KW-0378">Hydrolase</keyword>
<dbReference type="CDD" id="cd16964">
    <property type="entry name" value="YqgF"/>
    <property type="match status" value="1"/>
</dbReference>
<dbReference type="GO" id="GO:0005829">
    <property type="term" value="C:cytosol"/>
    <property type="evidence" value="ECO:0007669"/>
    <property type="project" value="TreeGrafter"/>
</dbReference>
<gene>
    <name evidence="7" type="ORF">US91_C0007G0018</name>
</gene>
<proteinExistence type="inferred from homology"/>
<comment type="function">
    <text evidence="5">Could be a nuclease involved in processing of the 5'-end of pre-16S rRNA.</text>
</comment>
<evidence type="ECO:0000256" key="4">
    <source>
        <dbReference type="ARBA" id="ARBA00022801"/>
    </source>
</evidence>